<name>A0A7M5UL65_9CNID</name>
<dbReference type="PROSITE" id="PS51013">
    <property type="entry name" value="PANNEXIN"/>
    <property type="match status" value="1"/>
</dbReference>
<evidence type="ECO:0000256" key="1">
    <source>
        <dbReference type="ARBA" id="ARBA00004651"/>
    </source>
</evidence>
<feature type="transmembrane region" description="Helical" evidence="9">
    <location>
        <begin position="197"/>
        <end position="219"/>
    </location>
</feature>
<dbReference type="Pfam" id="PF00876">
    <property type="entry name" value="Innexin"/>
    <property type="match status" value="1"/>
</dbReference>
<evidence type="ECO:0000256" key="8">
    <source>
        <dbReference type="ARBA" id="ARBA00023303"/>
    </source>
</evidence>
<evidence type="ECO:0000256" key="6">
    <source>
        <dbReference type="ARBA" id="ARBA00023065"/>
    </source>
</evidence>
<comment type="similarity">
    <text evidence="9">Belongs to the pannexin family.</text>
</comment>
<evidence type="ECO:0000256" key="4">
    <source>
        <dbReference type="ARBA" id="ARBA00022692"/>
    </source>
</evidence>
<evidence type="ECO:0000256" key="9">
    <source>
        <dbReference type="RuleBase" id="RU010713"/>
    </source>
</evidence>
<reference evidence="10" key="1">
    <citation type="submission" date="2021-01" db="UniProtKB">
        <authorList>
            <consortium name="EnsemblMetazoa"/>
        </authorList>
    </citation>
    <scope>IDENTIFICATION</scope>
</reference>
<evidence type="ECO:0000256" key="5">
    <source>
        <dbReference type="ARBA" id="ARBA00022989"/>
    </source>
</evidence>
<accession>A0A7M5UL65</accession>
<evidence type="ECO:0000313" key="11">
    <source>
        <dbReference type="Proteomes" id="UP000594262"/>
    </source>
</evidence>
<dbReference type="OrthoDB" id="5867527at2759"/>
<dbReference type="GO" id="GO:0005886">
    <property type="term" value="C:plasma membrane"/>
    <property type="evidence" value="ECO:0007669"/>
    <property type="project" value="UniProtKB-SubCell"/>
</dbReference>
<dbReference type="PANTHER" id="PTHR11893:SF36">
    <property type="entry name" value="INNEXIN-5"/>
    <property type="match status" value="1"/>
</dbReference>
<keyword evidence="4 9" id="KW-0812">Transmembrane</keyword>
<keyword evidence="2 9" id="KW-0813">Transport</keyword>
<evidence type="ECO:0000256" key="3">
    <source>
        <dbReference type="ARBA" id="ARBA00022475"/>
    </source>
</evidence>
<protein>
    <recommendedName>
        <fullName evidence="9">Innexin</fullName>
    </recommendedName>
</protein>
<feature type="transmembrane region" description="Helical" evidence="9">
    <location>
        <begin position="301"/>
        <end position="324"/>
    </location>
</feature>
<keyword evidence="5 9" id="KW-1133">Transmembrane helix</keyword>
<keyword evidence="11" id="KW-1185">Reference proteome</keyword>
<dbReference type="Proteomes" id="UP000594262">
    <property type="component" value="Unplaced"/>
</dbReference>
<proteinExistence type="inferred from homology"/>
<feature type="transmembrane region" description="Helical" evidence="9">
    <location>
        <begin position="136"/>
        <end position="155"/>
    </location>
</feature>
<comment type="function">
    <text evidence="9">Structural component of the gap junctions.</text>
</comment>
<keyword evidence="7 9" id="KW-0472">Membrane</keyword>
<keyword evidence="3" id="KW-1003">Cell membrane</keyword>
<evidence type="ECO:0000256" key="7">
    <source>
        <dbReference type="ARBA" id="ARBA00023136"/>
    </source>
</evidence>
<dbReference type="InterPro" id="IPR000990">
    <property type="entry name" value="Innexin"/>
</dbReference>
<dbReference type="EnsemblMetazoa" id="CLYHEMT011524.1">
    <property type="protein sequence ID" value="CLYHEMP011524.1"/>
    <property type="gene ID" value="CLYHEMG011524"/>
</dbReference>
<gene>
    <name evidence="9" type="primary">inx</name>
</gene>
<dbReference type="PANTHER" id="PTHR11893">
    <property type="entry name" value="INNEXIN"/>
    <property type="match status" value="1"/>
</dbReference>
<dbReference type="GO" id="GO:0034220">
    <property type="term" value="P:monoatomic ion transmembrane transport"/>
    <property type="evidence" value="ECO:0007669"/>
    <property type="project" value="UniProtKB-KW"/>
</dbReference>
<sequence length="419" mass="48964">MHGLTTSLWEVISWKSKSQYDTAGDQYTRIFMPKLFIISSLIMAFSYFNDKLNCMVSSRLNGLKEFVQETCWIQGFYIYHEMHTKLNESSYYGIPEYTGYNGITKDGQLCSTINRAGGVHTKCAPMTKRYFLHYQWVPFYVVSLAILYYVPYLIFKSVNSDLISLVDTVETGNLRDVDKIANNYFNYRINSKVKMKIIVWVNLMIKVIFIVVNISGFLLTDYTMDGRFIDYGLNWISWNDVPNHIAHDIVKRGTPKPGDHFLPSVGMCDIHEALNDKRGIYIDKHKVICEISQNIRYQYNFIILWFFFASGLVISSFGLLHSIFKLLKSMFWVYSPKLFDHETSLSNRVHSQLTLREMEYLDKIRQMDMTMYGEILRELTRYKPSIGSIKKFAPQTTSEMITLLPSAPKEIQNHWDRLV</sequence>
<comment type="subcellular location">
    <subcellularLocation>
        <location evidence="1 9">Cell membrane</location>
        <topology evidence="1 9">Multi-pass membrane protein</topology>
    </subcellularLocation>
</comment>
<organism evidence="10 11">
    <name type="scientific">Clytia hemisphaerica</name>
    <dbReference type="NCBI Taxonomy" id="252671"/>
    <lineage>
        <taxon>Eukaryota</taxon>
        <taxon>Metazoa</taxon>
        <taxon>Cnidaria</taxon>
        <taxon>Hydrozoa</taxon>
        <taxon>Hydroidolina</taxon>
        <taxon>Leptothecata</taxon>
        <taxon>Obeliida</taxon>
        <taxon>Clytiidae</taxon>
        <taxon>Clytia</taxon>
    </lineage>
</organism>
<keyword evidence="8 9" id="KW-0407">Ion channel</keyword>
<feature type="transmembrane region" description="Helical" evidence="9">
    <location>
        <begin position="30"/>
        <end position="49"/>
    </location>
</feature>
<evidence type="ECO:0000313" key="10">
    <source>
        <dbReference type="EnsemblMetazoa" id="CLYHEMP011524.1"/>
    </source>
</evidence>
<dbReference type="AlphaFoldDB" id="A0A7M5UL65"/>
<keyword evidence="6 9" id="KW-0406">Ion transport</keyword>
<dbReference type="GO" id="GO:0005921">
    <property type="term" value="C:gap junction"/>
    <property type="evidence" value="ECO:0007669"/>
    <property type="project" value="UniProtKB-UniRule"/>
</dbReference>
<dbReference type="GO" id="GO:0005243">
    <property type="term" value="F:gap junction channel activity"/>
    <property type="evidence" value="ECO:0007669"/>
    <property type="project" value="TreeGrafter"/>
</dbReference>
<evidence type="ECO:0000256" key="2">
    <source>
        <dbReference type="ARBA" id="ARBA00022448"/>
    </source>
</evidence>